<reference evidence="1" key="1">
    <citation type="submission" date="2023-04" db="EMBL/GenBank/DDBJ databases">
        <title>A chromosome-level genome assembly of the parasitoid wasp Eretmocerus hayati.</title>
        <authorList>
            <person name="Zhong Y."/>
            <person name="Liu S."/>
            <person name="Liu Y."/>
        </authorList>
    </citation>
    <scope>NUCLEOTIDE SEQUENCE</scope>
    <source>
        <strain evidence="1">ZJU_SS_LIU_2023</strain>
    </source>
</reference>
<proteinExistence type="predicted"/>
<evidence type="ECO:0000313" key="2">
    <source>
        <dbReference type="Proteomes" id="UP001239111"/>
    </source>
</evidence>
<comment type="caution">
    <text evidence="1">The sequence shown here is derived from an EMBL/GenBank/DDBJ whole genome shotgun (WGS) entry which is preliminary data.</text>
</comment>
<dbReference type="Proteomes" id="UP001239111">
    <property type="component" value="Chromosome 3"/>
</dbReference>
<accession>A0ACC2NCE7</accession>
<keyword evidence="2" id="KW-1185">Reference proteome</keyword>
<dbReference type="EMBL" id="CM056743">
    <property type="protein sequence ID" value="KAJ8668744.1"/>
    <property type="molecule type" value="Genomic_DNA"/>
</dbReference>
<protein>
    <submittedName>
        <fullName evidence="1">Uncharacterized protein</fullName>
    </submittedName>
</protein>
<gene>
    <name evidence="1" type="ORF">QAD02_000003</name>
</gene>
<evidence type="ECO:0000313" key="1">
    <source>
        <dbReference type="EMBL" id="KAJ8668744.1"/>
    </source>
</evidence>
<name>A0ACC2NCE7_9HYME</name>
<organism evidence="1 2">
    <name type="scientific">Eretmocerus hayati</name>
    <dbReference type="NCBI Taxonomy" id="131215"/>
    <lineage>
        <taxon>Eukaryota</taxon>
        <taxon>Metazoa</taxon>
        <taxon>Ecdysozoa</taxon>
        <taxon>Arthropoda</taxon>
        <taxon>Hexapoda</taxon>
        <taxon>Insecta</taxon>
        <taxon>Pterygota</taxon>
        <taxon>Neoptera</taxon>
        <taxon>Endopterygota</taxon>
        <taxon>Hymenoptera</taxon>
        <taxon>Apocrita</taxon>
        <taxon>Proctotrupomorpha</taxon>
        <taxon>Chalcidoidea</taxon>
        <taxon>Aphelinidae</taxon>
        <taxon>Aphelininae</taxon>
        <taxon>Eretmocerus</taxon>
    </lineage>
</organism>
<sequence>MVRREYRILPRPEDRPVPQDIRNEARIIQLETLLPVSKAKYLKRSIHSMIKACVKAFDIFDIGIFPNVNSYLSNLSGRHQPKKAYILSTEEMKTFVMTASDIEFFFMKVRHCIVNLLIVDNQAKNLLWLQINNKRFFLTFRHGSFINEAAVERTIASVPRRVAEFLGLPEPERYTSHSIRRSSATAYAETGCNEIELMRHGRWRNIKCASGYVEDTKYTKHKVSHIISTTILAPQHQTSIVQYNFQNPPPFMNQRAITPGGNAAVISSNHSTHSTLRPYVTPFTNQQPVNTTNTRAIVPARLFNSPVNTKTQPKQSQLNRALLHEQSLVQLFALPNFPNVQDMN</sequence>